<dbReference type="Proteomes" id="UP001152658">
    <property type="component" value="Unassembled WGS sequence"/>
</dbReference>
<sequence>MNYIVKRFQYSNGKTATHTSGHIPFHWEALATRLPVLRYRFSLARLEKPLLFLGKN</sequence>
<accession>A0ABM9FPZ6</accession>
<dbReference type="EMBL" id="CALYLK010000134">
    <property type="protein sequence ID" value="CAH8221808.1"/>
    <property type="molecule type" value="Genomic_DNA"/>
</dbReference>
<evidence type="ECO:0000313" key="2">
    <source>
        <dbReference type="Proteomes" id="UP001152658"/>
    </source>
</evidence>
<name>A0ABM9FPZ6_9VIBR</name>
<keyword evidence="2" id="KW-1185">Reference proteome</keyword>
<proteinExistence type="predicted"/>
<evidence type="ECO:0000313" key="1">
    <source>
        <dbReference type="EMBL" id="CAH8221808.1"/>
    </source>
</evidence>
<protein>
    <submittedName>
        <fullName evidence="1">Uncharacterized protein</fullName>
    </submittedName>
</protein>
<organism evidence="1 2">
    <name type="scientific">Vibrio aestuarianus</name>
    <dbReference type="NCBI Taxonomy" id="28171"/>
    <lineage>
        <taxon>Bacteria</taxon>
        <taxon>Pseudomonadati</taxon>
        <taxon>Pseudomonadota</taxon>
        <taxon>Gammaproteobacteria</taxon>
        <taxon>Vibrionales</taxon>
        <taxon>Vibrionaceae</taxon>
        <taxon>Vibrio</taxon>
    </lineage>
</organism>
<comment type="caution">
    <text evidence="1">The sequence shown here is derived from an EMBL/GenBank/DDBJ whole genome shotgun (WGS) entry which is preliminary data.</text>
</comment>
<reference evidence="1" key="1">
    <citation type="submission" date="2022-06" db="EMBL/GenBank/DDBJ databases">
        <authorList>
            <person name="Goudenege D."/>
            <person name="Le Roux F."/>
        </authorList>
    </citation>
    <scope>NUCLEOTIDE SEQUENCE</scope>
    <source>
        <strain evidence="1">12-063</strain>
    </source>
</reference>
<gene>
    <name evidence="1" type="ORF">VAE063_930009</name>
</gene>